<evidence type="ECO:0000313" key="3">
    <source>
        <dbReference type="Proteomes" id="UP001630127"/>
    </source>
</evidence>
<protein>
    <recommendedName>
        <fullName evidence="4">UBN2_2 domain-containing protein</fullName>
    </recommendedName>
</protein>
<dbReference type="PANTHER" id="PTHR47592">
    <property type="entry name" value="PBF68 PROTEIN"/>
    <property type="match status" value="1"/>
</dbReference>
<evidence type="ECO:0000313" key="2">
    <source>
        <dbReference type="EMBL" id="KAL3532617.1"/>
    </source>
</evidence>
<comment type="caution">
    <text evidence="2">The sequence shown here is derived from an EMBL/GenBank/DDBJ whole genome shotgun (WGS) entry which is preliminary data.</text>
</comment>
<evidence type="ECO:0000256" key="1">
    <source>
        <dbReference type="SAM" id="MobiDB-lite"/>
    </source>
</evidence>
<dbReference type="Pfam" id="PF14223">
    <property type="entry name" value="Retrotran_gag_2"/>
    <property type="match status" value="1"/>
</dbReference>
<evidence type="ECO:0008006" key="4">
    <source>
        <dbReference type="Google" id="ProtNLM"/>
    </source>
</evidence>
<keyword evidence="3" id="KW-1185">Reference proteome</keyword>
<feature type="compositionally biased region" description="Basic and acidic residues" evidence="1">
    <location>
        <begin position="236"/>
        <end position="254"/>
    </location>
</feature>
<accession>A0ABD3ANC8</accession>
<dbReference type="EMBL" id="JBJUIK010000003">
    <property type="protein sequence ID" value="KAL3532617.1"/>
    <property type="molecule type" value="Genomic_DNA"/>
</dbReference>
<dbReference type="PANTHER" id="PTHR47592:SF27">
    <property type="entry name" value="OS08G0421700 PROTEIN"/>
    <property type="match status" value="1"/>
</dbReference>
<organism evidence="2 3">
    <name type="scientific">Cinchona calisaya</name>
    <dbReference type="NCBI Taxonomy" id="153742"/>
    <lineage>
        <taxon>Eukaryota</taxon>
        <taxon>Viridiplantae</taxon>
        <taxon>Streptophyta</taxon>
        <taxon>Embryophyta</taxon>
        <taxon>Tracheophyta</taxon>
        <taxon>Spermatophyta</taxon>
        <taxon>Magnoliopsida</taxon>
        <taxon>eudicotyledons</taxon>
        <taxon>Gunneridae</taxon>
        <taxon>Pentapetalae</taxon>
        <taxon>asterids</taxon>
        <taxon>lamiids</taxon>
        <taxon>Gentianales</taxon>
        <taxon>Rubiaceae</taxon>
        <taxon>Cinchonoideae</taxon>
        <taxon>Cinchoneae</taxon>
        <taxon>Cinchona</taxon>
    </lineage>
</organism>
<reference evidence="2 3" key="1">
    <citation type="submission" date="2024-11" db="EMBL/GenBank/DDBJ databases">
        <title>A near-complete genome assembly of Cinchona calisaya.</title>
        <authorList>
            <person name="Lian D.C."/>
            <person name="Zhao X.W."/>
            <person name="Wei L."/>
        </authorList>
    </citation>
    <scope>NUCLEOTIDE SEQUENCE [LARGE SCALE GENOMIC DNA]</scope>
    <source>
        <tissue evidence="2">Nenye</tissue>
    </source>
</reference>
<feature type="region of interest" description="Disordered" evidence="1">
    <location>
        <begin position="236"/>
        <end position="258"/>
    </location>
</feature>
<dbReference type="Proteomes" id="UP001630127">
    <property type="component" value="Unassembled WGS sequence"/>
</dbReference>
<gene>
    <name evidence="2" type="ORF">ACH5RR_006138</name>
</gene>
<proteinExistence type="predicted"/>
<sequence>MDPTVVKAQFQDVEKLEKFNGLNYKRWSMKIFYQLTIAKVAYVLSEAYLQDEREQSNGEISANKKKWLEDDYVSRFMIQNAMSNSLFNVFHTHVTTNSLWNALQRRYVNEDTGNKSFLVNKYVNFKIDDSKSVIDQINEMNDIATQYADVGEPISEAFQVSTIIGKLPTTWKDYQKVLKHKKKSLNLDKLLQHIQIENEAKLRDELDNHGKNDIHNVEVSSSKGFKSKKKFNKKEKGYLNDKKNVDHKPQGNDFKKKRGPYFVWQNGSLGKRLSSLYGKEI</sequence>
<dbReference type="AlphaFoldDB" id="A0ABD3ANC8"/>
<name>A0ABD3ANC8_9GENT</name>